<reference evidence="3" key="1">
    <citation type="submission" date="2020-01" db="EMBL/GenBank/DDBJ databases">
        <authorList>
            <person name="Meier V. D."/>
            <person name="Meier V D."/>
        </authorList>
    </citation>
    <scope>NUCLEOTIDE SEQUENCE</scope>
    <source>
        <strain evidence="3">HLG_WM_MAG_03</strain>
    </source>
</reference>
<feature type="domain" description="CRISPR type III-associated protein" evidence="2">
    <location>
        <begin position="6"/>
        <end position="166"/>
    </location>
</feature>
<dbReference type="CDD" id="cd09726">
    <property type="entry name" value="RAMP_I_III"/>
    <property type="match status" value="1"/>
</dbReference>
<gene>
    <name evidence="3" type="ORF">HELGO_WM50707</name>
</gene>
<dbReference type="Pfam" id="PF03787">
    <property type="entry name" value="RAMPs"/>
    <property type="match status" value="1"/>
</dbReference>
<accession>A0A6S6T5F4</accession>
<dbReference type="EMBL" id="CACVAR010000290">
    <property type="protein sequence ID" value="CAA6818431.1"/>
    <property type="molecule type" value="Genomic_DNA"/>
</dbReference>
<dbReference type="AlphaFoldDB" id="A0A6S6T5F4"/>
<keyword evidence="1" id="KW-0051">Antiviral defense</keyword>
<evidence type="ECO:0000256" key="1">
    <source>
        <dbReference type="ARBA" id="ARBA00023118"/>
    </source>
</evidence>
<dbReference type="InterPro" id="IPR005537">
    <property type="entry name" value="RAMP_III_fam"/>
</dbReference>
<organism evidence="3">
    <name type="scientific">uncultured Sulfurovum sp</name>
    <dbReference type="NCBI Taxonomy" id="269237"/>
    <lineage>
        <taxon>Bacteria</taxon>
        <taxon>Pseudomonadati</taxon>
        <taxon>Campylobacterota</taxon>
        <taxon>Epsilonproteobacteria</taxon>
        <taxon>Campylobacterales</taxon>
        <taxon>Sulfurovaceae</taxon>
        <taxon>Sulfurovum</taxon>
        <taxon>environmental samples</taxon>
    </lineage>
</organism>
<name>A0A6S6T5F4_9BACT</name>
<dbReference type="GO" id="GO:0051607">
    <property type="term" value="P:defense response to virus"/>
    <property type="evidence" value="ECO:0007669"/>
    <property type="project" value="UniProtKB-KW"/>
</dbReference>
<evidence type="ECO:0000313" key="3">
    <source>
        <dbReference type="EMBL" id="CAA6818431.1"/>
    </source>
</evidence>
<evidence type="ECO:0000259" key="2">
    <source>
        <dbReference type="Pfam" id="PF03787"/>
    </source>
</evidence>
<sequence>MRIQYKIEFLDYWHLSSGLSAGTKLDASVVKDEDGIPFAAGKTIKGLAREMAELLEDEPFVEKCFGSSGVNMGTCYFSNASVLVGVKEQIITNSLQENLYAEIASTKIENGMAVDHSLRETEVVIPITLYGEIDNVPQVYEEQMTKSLKMIKRMGLNRNRGLGRCSIKMEG</sequence>
<proteinExistence type="predicted"/>
<protein>
    <submittedName>
        <fullName evidence="3">DUF324 domain-containing protein</fullName>
    </submittedName>
</protein>